<comment type="caution">
    <text evidence="3">The sequence shown here is derived from an EMBL/GenBank/DDBJ whole genome shotgun (WGS) entry which is preliminary data.</text>
</comment>
<dbReference type="PROSITE" id="PS51375">
    <property type="entry name" value="PPR"/>
    <property type="match status" value="4"/>
</dbReference>
<dbReference type="InterPro" id="IPR002885">
    <property type="entry name" value="PPR_rpt"/>
</dbReference>
<dbReference type="Pfam" id="PF13812">
    <property type="entry name" value="PPR_3"/>
    <property type="match status" value="1"/>
</dbReference>
<dbReference type="InterPro" id="IPR011990">
    <property type="entry name" value="TPR-like_helical_dom_sf"/>
</dbReference>
<gene>
    <name evidence="3" type="ORF">RHSIM_Rhsim02G0187200</name>
</gene>
<keyword evidence="1" id="KW-0677">Repeat</keyword>
<reference evidence="3" key="1">
    <citation type="submission" date="2019-11" db="EMBL/GenBank/DDBJ databases">
        <authorList>
            <person name="Liu Y."/>
            <person name="Hou J."/>
            <person name="Li T.-Q."/>
            <person name="Guan C.-H."/>
            <person name="Wu X."/>
            <person name="Wu H.-Z."/>
            <person name="Ling F."/>
            <person name="Zhang R."/>
            <person name="Shi X.-G."/>
            <person name="Ren J.-P."/>
            <person name="Chen E.-F."/>
            <person name="Sun J.-M."/>
        </authorList>
    </citation>
    <scope>NUCLEOTIDE SEQUENCE</scope>
    <source>
        <strain evidence="3">Adult_tree_wgs_1</strain>
        <tissue evidence="3">Leaves</tissue>
    </source>
</reference>
<dbReference type="Gene3D" id="1.25.40.10">
    <property type="entry name" value="Tetratricopeptide repeat domain"/>
    <property type="match status" value="5"/>
</dbReference>
<accession>A0A834LU50</accession>
<dbReference type="AlphaFoldDB" id="A0A834LU50"/>
<organism evidence="3 4">
    <name type="scientific">Rhododendron simsii</name>
    <name type="common">Sims's rhododendron</name>
    <dbReference type="NCBI Taxonomy" id="118357"/>
    <lineage>
        <taxon>Eukaryota</taxon>
        <taxon>Viridiplantae</taxon>
        <taxon>Streptophyta</taxon>
        <taxon>Embryophyta</taxon>
        <taxon>Tracheophyta</taxon>
        <taxon>Spermatophyta</taxon>
        <taxon>Magnoliopsida</taxon>
        <taxon>eudicotyledons</taxon>
        <taxon>Gunneridae</taxon>
        <taxon>Pentapetalae</taxon>
        <taxon>asterids</taxon>
        <taxon>Ericales</taxon>
        <taxon>Ericaceae</taxon>
        <taxon>Ericoideae</taxon>
        <taxon>Rhodoreae</taxon>
        <taxon>Rhododendron</taxon>
    </lineage>
</organism>
<evidence type="ECO:0000256" key="2">
    <source>
        <dbReference type="PROSITE-ProRule" id="PRU00708"/>
    </source>
</evidence>
<keyword evidence="4" id="KW-1185">Reference proteome</keyword>
<dbReference type="Pfam" id="PF13041">
    <property type="entry name" value="PPR_2"/>
    <property type="match status" value="1"/>
</dbReference>
<name>A0A834LU50_RHOSS</name>
<feature type="repeat" description="PPR" evidence="2">
    <location>
        <begin position="441"/>
        <end position="475"/>
    </location>
</feature>
<dbReference type="Pfam" id="PF01535">
    <property type="entry name" value="PPR"/>
    <property type="match status" value="5"/>
</dbReference>
<feature type="repeat" description="PPR" evidence="2">
    <location>
        <begin position="217"/>
        <end position="251"/>
    </location>
</feature>
<sequence>MQGYATSGCIRKALKTLNFMRNVPGKPTVYDYSALIHCNLKSEYVMLEELVEVYVGMKRFGLYPNASTFNTLLNGMISHRKTRDAFVIAQEMYLAYALSVFKYMLRFNYFPSEPTFNLLIVSLSKAGIMHEAYYVFSFALEKGYFRGAHSHNPILWALCKSGQSYTALALFYSFKKKGCGHNVCSYVALVYGFSRERLWKKAFRCLSEMQTVSYKPNVRTYTAVVKFLCVDGRIQEALSLLDKMEKEACDPDLITYNIVLHELHHQSKVAEIYELVSVIDQKGLYPDPFTHSALVGGLLRAGLCKENIEEALELFDCVEWDTNGPDLVSFNTVLSAACHQGNSPVVQKILDEMDYEVVNLNAVSSTGLIQYFDTVGKILECLKLLEFGSCDVEWSFSHYSNFQYTNEHPLQESVTRNGTPGNDQLLSLLLRNMYRQGLKPDAVTFGSLIYGLGKEGNITVAHKLWEQMTGNGITPNIAIYNTITEAMSDRGKFQDIIVLLKEMAMEGVNLMKFLLRF</sequence>
<dbReference type="Proteomes" id="UP000626092">
    <property type="component" value="Unassembled WGS sequence"/>
</dbReference>
<dbReference type="OrthoDB" id="185373at2759"/>
<dbReference type="NCBIfam" id="TIGR00756">
    <property type="entry name" value="PPR"/>
    <property type="match status" value="3"/>
</dbReference>
<evidence type="ECO:0008006" key="5">
    <source>
        <dbReference type="Google" id="ProtNLM"/>
    </source>
</evidence>
<dbReference type="EMBL" id="WJXA01000002">
    <property type="protein sequence ID" value="KAF7150627.1"/>
    <property type="molecule type" value="Genomic_DNA"/>
</dbReference>
<dbReference type="PANTHER" id="PTHR47942:SF16">
    <property type="entry name" value="PENTATRICOPEPTIDE REPEAT DOMAIN CONTAINING PROTEIN-RELATED"/>
    <property type="match status" value="1"/>
</dbReference>
<proteinExistence type="predicted"/>
<evidence type="ECO:0000313" key="4">
    <source>
        <dbReference type="Proteomes" id="UP000626092"/>
    </source>
</evidence>
<dbReference type="InterPro" id="IPR051222">
    <property type="entry name" value="PPR/CCM1_RNA-binding"/>
</dbReference>
<evidence type="ECO:0000313" key="3">
    <source>
        <dbReference type="EMBL" id="KAF7150627.1"/>
    </source>
</evidence>
<feature type="repeat" description="PPR" evidence="2">
    <location>
        <begin position="476"/>
        <end position="510"/>
    </location>
</feature>
<evidence type="ECO:0000256" key="1">
    <source>
        <dbReference type="ARBA" id="ARBA00022737"/>
    </source>
</evidence>
<protein>
    <recommendedName>
        <fullName evidence="5">Pentatricopeptide repeat-containing protein</fullName>
    </recommendedName>
</protein>
<feature type="repeat" description="PPR" evidence="2">
    <location>
        <begin position="182"/>
        <end position="216"/>
    </location>
</feature>
<dbReference type="PANTHER" id="PTHR47942">
    <property type="entry name" value="TETRATRICOPEPTIDE REPEAT (TPR)-LIKE SUPERFAMILY PROTEIN-RELATED"/>
    <property type="match status" value="1"/>
</dbReference>